<name>A0A840SMF5_9RHOB</name>
<proteinExistence type="predicted"/>
<reference evidence="2 3" key="1">
    <citation type="submission" date="2020-08" db="EMBL/GenBank/DDBJ databases">
        <title>Genomic Encyclopedia of Type Strains, Phase IV (KMG-IV): sequencing the most valuable type-strain genomes for metagenomic binning, comparative biology and taxonomic classification.</title>
        <authorList>
            <person name="Goeker M."/>
        </authorList>
    </citation>
    <scope>NUCLEOTIDE SEQUENCE [LARGE SCALE GENOMIC DNA]</scope>
    <source>
        <strain evidence="2 3">DSM 101730</strain>
    </source>
</reference>
<dbReference type="EMBL" id="JACHFM010000002">
    <property type="protein sequence ID" value="MBB5221775.1"/>
    <property type="molecule type" value="Genomic_DNA"/>
</dbReference>
<gene>
    <name evidence="2" type="ORF">HNP73_001711</name>
</gene>
<dbReference type="InterPro" id="IPR001544">
    <property type="entry name" value="Aminotrans_IV"/>
</dbReference>
<dbReference type="InterPro" id="IPR043131">
    <property type="entry name" value="BCAT-like_N"/>
</dbReference>
<dbReference type="InterPro" id="IPR043132">
    <property type="entry name" value="BCAT-like_C"/>
</dbReference>
<evidence type="ECO:0000256" key="1">
    <source>
        <dbReference type="ARBA" id="ARBA00014472"/>
    </source>
</evidence>
<dbReference type="AlphaFoldDB" id="A0A840SMF5"/>
<organism evidence="2 3">
    <name type="scientific">Amaricoccus macauensis</name>
    <dbReference type="NCBI Taxonomy" id="57001"/>
    <lineage>
        <taxon>Bacteria</taxon>
        <taxon>Pseudomonadati</taxon>
        <taxon>Pseudomonadota</taxon>
        <taxon>Alphaproteobacteria</taxon>
        <taxon>Rhodobacterales</taxon>
        <taxon>Paracoccaceae</taxon>
        <taxon>Amaricoccus</taxon>
    </lineage>
</organism>
<dbReference type="Gene3D" id="3.30.470.10">
    <property type="match status" value="1"/>
</dbReference>
<dbReference type="GO" id="GO:0016829">
    <property type="term" value="F:lyase activity"/>
    <property type="evidence" value="ECO:0007669"/>
    <property type="project" value="UniProtKB-KW"/>
</dbReference>
<dbReference type="InterPro" id="IPR036038">
    <property type="entry name" value="Aminotransferase-like"/>
</dbReference>
<keyword evidence="3" id="KW-1185">Reference proteome</keyword>
<dbReference type="Gene3D" id="3.20.10.10">
    <property type="entry name" value="D-amino Acid Aminotransferase, subunit A, domain 2"/>
    <property type="match status" value="1"/>
</dbReference>
<dbReference type="SUPFAM" id="SSF56752">
    <property type="entry name" value="D-aminoacid aminotransferase-like PLP-dependent enzymes"/>
    <property type="match status" value="1"/>
</dbReference>
<dbReference type="NCBIfam" id="NF005729">
    <property type="entry name" value="PRK07546.1-3"/>
    <property type="match status" value="1"/>
</dbReference>
<dbReference type="Pfam" id="PF01063">
    <property type="entry name" value="Aminotran_4"/>
    <property type="match status" value="1"/>
</dbReference>
<dbReference type="RefSeq" id="WP_184148237.1">
    <property type="nucleotide sequence ID" value="NZ_JACHFM010000002.1"/>
</dbReference>
<dbReference type="NCBIfam" id="NF005731">
    <property type="entry name" value="PRK07546.1-5"/>
    <property type="match status" value="1"/>
</dbReference>
<keyword evidence="2" id="KW-0456">Lyase</keyword>
<dbReference type="Proteomes" id="UP000549457">
    <property type="component" value="Unassembled WGS sequence"/>
</dbReference>
<protein>
    <recommendedName>
        <fullName evidence="1">Probable branched-chain-amino-acid aminotransferase</fullName>
    </recommendedName>
</protein>
<accession>A0A840SMF5</accession>
<sequence length="214" mass="22602">MEGPLRDDAPNGLTLIETLRWEPATGFVRLPAHLARLAAGAVALGISLRPASIERALDAVTGNSTQRVRLTLALDGVAEATFAALAPAKAEWTVTLAPQRLASRDPWLRLKTTRRPVHDAARAALPPDVDEALLLNERGEICEGTITTVFADLGGGLLTPPLACGLLPGILRARLLATGAARESVLRPSDLAGARLFIGNSLRGLVSARFECRA</sequence>
<evidence type="ECO:0000313" key="3">
    <source>
        <dbReference type="Proteomes" id="UP000549457"/>
    </source>
</evidence>
<comment type="caution">
    <text evidence="2">The sequence shown here is derived from an EMBL/GenBank/DDBJ whole genome shotgun (WGS) entry which is preliminary data.</text>
</comment>
<evidence type="ECO:0000313" key="2">
    <source>
        <dbReference type="EMBL" id="MBB5221775.1"/>
    </source>
</evidence>